<dbReference type="GO" id="GO:0008270">
    <property type="term" value="F:zinc ion binding"/>
    <property type="evidence" value="ECO:0007669"/>
    <property type="project" value="UniProtKB-KW"/>
</dbReference>
<dbReference type="AlphaFoldDB" id="A0A087UMY8"/>
<protein>
    <recommendedName>
        <fullName evidence="2">SWIM-type domain-containing protein</fullName>
    </recommendedName>
</protein>
<evidence type="ECO:0000313" key="4">
    <source>
        <dbReference type="Proteomes" id="UP000054359"/>
    </source>
</evidence>
<evidence type="ECO:0000259" key="2">
    <source>
        <dbReference type="PROSITE" id="PS50966"/>
    </source>
</evidence>
<accession>A0A087UMY8</accession>
<feature type="domain" description="SWIM-type" evidence="2">
    <location>
        <begin position="252"/>
        <end position="283"/>
    </location>
</feature>
<feature type="non-terminal residue" evidence="3">
    <location>
        <position position="407"/>
    </location>
</feature>
<proteinExistence type="predicted"/>
<evidence type="ECO:0000256" key="1">
    <source>
        <dbReference type="PROSITE-ProRule" id="PRU00325"/>
    </source>
</evidence>
<dbReference type="OrthoDB" id="6436300at2759"/>
<keyword evidence="1" id="KW-0479">Metal-binding</keyword>
<keyword evidence="1" id="KW-0863">Zinc-finger</keyword>
<keyword evidence="4" id="KW-1185">Reference proteome</keyword>
<sequence length="407" mass="47184">MLTACAAGAVPLGILITKGQTMQAYIEAFKLLQEAVPDGFSGNTYPAIFLTDQSQAEINAIRYVWPKSQNLLCIFHVAQAVWRWLWESSHNIPKEQRPFLMRSFQRIMYARTKQEAADEFQKFYAASSLFENWQKYLLDYWQIREQWCLAWRDEKCRGHHTNNFSEVAVRIFKDIVLTRVKAYNVITLVNFICTVLENYYCHRLRKFANNRMPSARYLFESMWKKTQYLQEGDVKMKGDYEYIVPGEQNGEYMVNLQIGVCSCPSGMFGSFCKHQCAVYRFFEKASRNFPPLSVTDRYKIAKLALGDAVPGIEFYSSFLSEEQEIIVPNSSLNEVLAEHETNSMSCENDIPVQQEGLTLLRREKLNIIHELINQNDEAFGSSLSGLNNFIMKLKAVKSVGRWETFLH</sequence>
<organism evidence="3 4">
    <name type="scientific">Stegodyphus mimosarum</name>
    <name type="common">African social velvet spider</name>
    <dbReference type="NCBI Taxonomy" id="407821"/>
    <lineage>
        <taxon>Eukaryota</taxon>
        <taxon>Metazoa</taxon>
        <taxon>Ecdysozoa</taxon>
        <taxon>Arthropoda</taxon>
        <taxon>Chelicerata</taxon>
        <taxon>Arachnida</taxon>
        <taxon>Araneae</taxon>
        <taxon>Araneomorphae</taxon>
        <taxon>Entelegynae</taxon>
        <taxon>Eresoidea</taxon>
        <taxon>Eresidae</taxon>
        <taxon>Stegodyphus</taxon>
    </lineage>
</organism>
<dbReference type="InterPro" id="IPR018289">
    <property type="entry name" value="MULE_transposase_dom"/>
</dbReference>
<dbReference type="Pfam" id="PF10551">
    <property type="entry name" value="MULE"/>
    <property type="match status" value="1"/>
</dbReference>
<dbReference type="PANTHER" id="PTHR35385">
    <property type="entry name" value="PROTEIN B, PUTATIVE-RELATED-RELATED"/>
    <property type="match status" value="1"/>
</dbReference>
<dbReference type="EMBL" id="KK120646">
    <property type="protein sequence ID" value="KFM78727.1"/>
    <property type="molecule type" value="Genomic_DNA"/>
</dbReference>
<evidence type="ECO:0000313" key="3">
    <source>
        <dbReference type="EMBL" id="KFM78727.1"/>
    </source>
</evidence>
<dbReference type="Proteomes" id="UP000054359">
    <property type="component" value="Unassembled WGS sequence"/>
</dbReference>
<dbReference type="PANTHER" id="PTHR35385:SF2">
    <property type="entry name" value="PROTEIN B, PUTATIVE-RELATED"/>
    <property type="match status" value="1"/>
</dbReference>
<gene>
    <name evidence="3" type="ORF">X975_25211</name>
</gene>
<reference evidence="3 4" key="1">
    <citation type="submission" date="2013-11" db="EMBL/GenBank/DDBJ databases">
        <title>Genome sequencing of Stegodyphus mimosarum.</title>
        <authorList>
            <person name="Bechsgaard J."/>
        </authorList>
    </citation>
    <scope>NUCLEOTIDE SEQUENCE [LARGE SCALE GENOMIC DNA]</scope>
</reference>
<name>A0A087UMY8_STEMI</name>
<keyword evidence="1" id="KW-0862">Zinc</keyword>
<dbReference type="PROSITE" id="PS50966">
    <property type="entry name" value="ZF_SWIM"/>
    <property type="match status" value="1"/>
</dbReference>
<dbReference type="InterPro" id="IPR007527">
    <property type="entry name" value="Znf_SWIM"/>
</dbReference>
<dbReference type="OMA" id="WESSHNI"/>